<evidence type="ECO:0000313" key="1">
    <source>
        <dbReference type="EMBL" id="OYR29316.1"/>
    </source>
</evidence>
<proteinExistence type="predicted"/>
<name>A0A256GR95_9HYPH</name>
<dbReference type="Proteomes" id="UP000216363">
    <property type="component" value="Unassembled WGS sequence"/>
</dbReference>
<comment type="caution">
    <text evidence="1">The sequence shown here is derived from an EMBL/GenBank/DDBJ whole genome shotgun (WGS) entry which is preliminary data.</text>
</comment>
<gene>
    <name evidence="1" type="ORF">CES86_2572</name>
</gene>
<sequence>MWSGHTARLSELIRAVPVETEPLYVFVCTHYPTQNRFALLLEML</sequence>
<evidence type="ECO:0000313" key="2">
    <source>
        <dbReference type="Proteomes" id="UP000216363"/>
    </source>
</evidence>
<reference evidence="1 2" key="1">
    <citation type="submission" date="2017-07" db="EMBL/GenBank/DDBJ databases">
        <title>Draft genome of Ochrobactrum lupini type strain LUP21.</title>
        <authorList>
            <person name="Krzyzanowska D.M."/>
            <person name="Jafra S."/>
        </authorList>
    </citation>
    <scope>NUCLEOTIDE SEQUENCE [LARGE SCALE GENOMIC DNA]</scope>
    <source>
        <strain evidence="1 2">LUP21</strain>
    </source>
</reference>
<protein>
    <submittedName>
        <fullName evidence="1">Uncharacterized protein</fullName>
    </submittedName>
</protein>
<dbReference type="EMBL" id="NNRN01000047">
    <property type="protein sequence ID" value="OYR29316.1"/>
    <property type="molecule type" value="Genomic_DNA"/>
</dbReference>
<organism evidence="1 2">
    <name type="scientific">Brucella lupini</name>
    <dbReference type="NCBI Taxonomy" id="255457"/>
    <lineage>
        <taxon>Bacteria</taxon>
        <taxon>Pseudomonadati</taxon>
        <taxon>Pseudomonadota</taxon>
        <taxon>Alphaproteobacteria</taxon>
        <taxon>Hyphomicrobiales</taxon>
        <taxon>Brucellaceae</taxon>
        <taxon>Brucella/Ochrobactrum group</taxon>
        <taxon>Brucella</taxon>
    </lineage>
</organism>
<dbReference type="AlphaFoldDB" id="A0A256GR95"/>
<accession>A0A256GR95</accession>